<dbReference type="AlphaFoldDB" id="A0AAV5S3Y9"/>
<comment type="similarity">
    <text evidence="1">Belongs to the palA/RIM20 family.</text>
</comment>
<dbReference type="Proteomes" id="UP001377567">
    <property type="component" value="Unassembled WGS sequence"/>
</dbReference>
<dbReference type="InterPro" id="IPR025304">
    <property type="entry name" value="ALIX_V_dom"/>
</dbReference>
<sequence length="666" mass="75400">MELLGIPSKRTLEFDLQARLAALIDASFYQTAQSYAADLEEVGRLRNEIAGGNDTTPEALEALYKYVAVLRQLQAKFPGDQVAFSWCQTVSTKAHTREMRSFEWERVNVYYNIAAMHSLLALLLPVSTDNLSKQYQHYQTAATVFDQLRQLGSKGPEYAAVDADTADALKSLMLAQGMECFWFRAMKKDGGVKDTMAAKLAAQIVRYYESARAAAQRSPLVRSDWISHMESKTRYFTAVVHYRSALALQEEKKYGAAVRCLAEAKAQLQNCNLQLTQAFSKQVEEKLTDSTRDNDFIYLQVVPEDVPPMPAALNMIRLLDFDALMQQHTEKYMERKYFKTLLPLELIEACNAYNERQDAFVAEQVNAPIAALNETLRSAYEQQTAQSGGVQSVPAAELQSIDASLQSMRTNNDHIASQLELVQRILQDEADTDRTLRAQHGTLRWTLPESSTLTQGFTERLDALKQYLAKGKEIDQEAAELYSTVDCALLTNSESQLPEREDAISVEVRNTFEKRQIFLAKVDAKSTSNRILKTLIDIYRDGGEVVDTSLFEQAFQQHMSIFNEDLGRVRVERSVNDDLVERINNQMSAKADDAPVTDHRLTKRELYLVDFNHSLKLLNQVRDTIEQGSQFYRDLIASTNSLLVDTEAFVETRKAEKQQLSEQLTS</sequence>
<comment type="caution">
    <text evidence="3">The sequence shown here is derived from an EMBL/GenBank/DDBJ whole genome shotgun (WGS) entry which is preliminary data.</text>
</comment>
<dbReference type="PROSITE" id="PS51180">
    <property type="entry name" value="BRO1"/>
    <property type="match status" value="1"/>
</dbReference>
<dbReference type="Pfam" id="PF13949">
    <property type="entry name" value="ALIX_LYPXL_bnd"/>
    <property type="match status" value="1"/>
</dbReference>
<evidence type="ECO:0000313" key="3">
    <source>
        <dbReference type="EMBL" id="GMM58599.1"/>
    </source>
</evidence>
<organism evidence="3 4">
    <name type="scientific">Maudiozyma humilis</name>
    <name type="common">Sour dough yeast</name>
    <name type="synonym">Kazachstania humilis</name>
    <dbReference type="NCBI Taxonomy" id="51915"/>
    <lineage>
        <taxon>Eukaryota</taxon>
        <taxon>Fungi</taxon>
        <taxon>Dikarya</taxon>
        <taxon>Ascomycota</taxon>
        <taxon>Saccharomycotina</taxon>
        <taxon>Saccharomycetes</taxon>
        <taxon>Saccharomycetales</taxon>
        <taxon>Saccharomycetaceae</taxon>
        <taxon>Maudiozyma</taxon>
    </lineage>
</organism>
<evidence type="ECO:0000256" key="1">
    <source>
        <dbReference type="ARBA" id="ARBA00038154"/>
    </source>
</evidence>
<dbReference type="Gene3D" id="1.20.140.50">
    <property type="entry name" value="alix/aip1 like domains"/>
    <property type="match status" value="1"/>
</dbReference>
<evidence type="ECO:0000259" key="2">
    <source>
        <dbReference type="PROSITE" id="PS51180"/>
    </source>
</evidence>
<dbReference type="SMART" id="SM01041">
    <property type="entry name" value="BRO1"/>
    <property type="match status" value="1"/>
</dbReference>
<reference evidence="3 4" key="1">
    <citation type="journal article" date="2023" name="Elife">
        <title>Identification of key yeast species and microbe-microbe interactions impacting larval growth of Drosophila in the wild.</title>
        <authorList>
            <person name="Mure A."/>
            <person name="Sugiura Y."/>
            <person name="Maeda R."/>
            <person name="Honda K."/>
            <person name="Sakurai N."/>
            <person name="Takahashi Y."/>
            <person name="Watada M."/>
            <person name="Katoh T."/>
            <person name="Gotoh A."/>
            <person name="Gotoh Y."/>
            <person name="Taniguchi I."/>
            <person name="Nakamura K."/>
            <person name="Hayashi T."/>
            <person name="Katayama T."/>
            <person name="Uemura T."/>
            <person name="Hattori Y."/>
        </authorList>
    </citation>
    <scope>NUCLEOTIDE SEQUENCE [LARGE SCALE GENOMIC DNA]</scope>
    <source>
        <strain evidence="3 4">KH-74</strain>
    </source>
</reference>
<name>A0AAV5S3Y9_MAUHU</name>
<feature type="domain" description="BRO1" evidence="2">
    <location>
        <begin position="2"/>
        <end position="376"/>
    </location>
</feature>
<proteinExistence type="inferred from homology"/>
<dbReference type="InterPro" id="IPR004328">
    <property type="entry name" value="BRO1_dom"/>
</dbReference>
<protein>
    <submittedName>
        <fullName evidence="3">Rim20 protein</fullName>
    </submittedName>
</protein>
<dbReference type="Gene3D" id="1.25.40.280">
    <property type="entry name" value="alix/aip1 like domains"/>
    <property type="match status" value="1"/>
</dbReference>
<dbReference type="PANTHER" id="PTHR23030:SF39">
    <property type="entry name" value="PROGRAMMED CELL DEATH 6-INTERACTING PROTEIN"/>
    <property type="match status" value="1"/>
</dbReference>
<keyword evidence="4" id="KW-1185">Reference proteome</keyword>
<dbReference type="PANTHER" id="PTHR23030">
    <property type="entry name" value="PCD6 INTERACTING PROTEIN-RELATED"/>
    <property type="match status" value="1"/>
</dbReference>
<dbReference type="InterPro" id="IPR038499">
    <property type="entry name" value="BRO1_sf"/>
</dbReference>
<accession>A0AAV5S3Y9</accession>
<dbReference type="EMBL" id="BTGD01000025">
    <property type="protein sequence ID" value="GMM58599.1"/>
    <property type="molecule type" value="Genomic_DNA"/>
</dbReference>
<dbReference type="Pfam" id="PF03097">
    <property type="entry name" value="BRO1"/>
    <property type="match status" value="1"/>
</dbReference>
<dbReference type="GO" id="GO:0005768">
    <property type="term" value="C:endosome"/>
    <property type="evidence" value="ECO:0007669"/>
    <property type="project" value="TreeGrafter"/>
</dbReference>
<gene>
    <name evidence="3" type="ORF">DAKH74_052160</name>
</gene>
<evidence type="ECO:0000313" key="4">
    <source>
        <dbReference type="Proteomes" id="UP001377567"/>
    </source>
</evidence>